<dbReference type="Gene3D" id="3.10.100.10">
    <property type="entry name" value="Mannose-Binding Protein A, subunit A"/>
    <property type="match status" value="1"/>
</dbReference>
<dbReference type="EMBL" id="BMAT01008404">
    <property type="protein sequence ID" value="GFR84401.1"/>
    <property type="molecule type" value="Genomic_DNA"/>
</dbReference>
<dbReference type="InterPro" id="IPR016187">
    <property type="entry name" value="CTDL_fold"/>
</dbReference>
<dbReference type="PANTHER" id="PTHR22801:SF63">
    <property type="entry name" value="C-TYPE LECTIN DOMAIN-CONTAINING PROTEIN"/>
    <property type="match status" value="1"/>
</dbReference>
<name>A0AAV4GGI6_9GAST</name>
<comment type="caution">
    <text evidence="2">The sequence shown here is derived from an EMBL/GenBank/DDBJ whole genome shotgun (WGS) entry which is preliminary data.</text>
</comment>
<dbReference type="AlphaFoldDB" id="A0AAV4GGI6"/>
<evidence type="ECO:0000313" key="2">
    <source>
        <dbReference type="EMBL" id="GFR84401.1"/>
    </source>
</evidence>
<dbReference type="InterPro" id="IPR050801">
    <property type="entry name" value="Ca-Dep_Lectins_ImmuneDev"/>
</dbReference>
<dbReference type="CDD" id="cd00037">
    <property type="entry name" value="CLECT"/>
    <property type="match status" value="1"/>
</dbReference>
<dbReference type="SUPFAM" id="SSF56436">
    <property type="entry name" value="C-type lectin-like"/>
    <property type="match status" value="1"/>
</dbReference>
<dbReference type="InterPro" id="IPR001304">
    <property type="entry name" value="C-type_lectin-like"/>
</dbReference>
<feature type="domain" description="C-type lectin" evidence="1">
    <location>
        <begin position="137"/>
        <end position="250"/>
    </location>
</feature>
<dbReference type="Pfam" id="PF00059">
    <property type="entry name" value="Lectin_C"/>
    <property type="match status" value="1"/>
</dbReference>
<dbReference type="SMART" id="SM00034">
    <property type="entry name" value="CLECT"/>
    <property type="match status" value="1"/>
</dbReference>
<organism evidence="2 3">
    <name type="scientific">Elysia marginata</name>
    <dbReference type="NCBI Taxonomy" id="1093978"/>
    <lineage>
        <taxon>Eukaryota</taxon>
        <taxon>Metazoa</taxon>
        <taxon>Spiralia</taxon>
        <taxon>Lophotrochozoa</taxon>
        <taxon>Mollusca</taxon>
        <taxon>Gastropoda</taxon>
        <taxon>Heterobranchia</taxon>
        <taxon>Euthyneura</taxon>
        <taxon>Panpulmonata</taxon>
        <taxon>Sacoglossa</taxon>
        <taxon>Placobranchoidea</taxon>
        <taxon>Plakobranchidae</taxon>
        <taxon>Elysia</taxon>
    </lineage>
</organism>
<evidence type="ECO:0000259" key="1">
    <source>
        <dbReference type="PROSITE" id="PS50041"/>
    </source>
</evidence>
<keyword evidence="3" id="KW-1185">Reference proteome</keyword>
<dbReference type="PROSITE" id="PS50041">
    <property type="entry name" value="C_TYPE_LECTIN_2"/>
    <property type="match status" value="1"/>
</dbReference>
<accession>A0AAV4GGI6</accession>
<dbReference type="PANTHER" id="PTHR22801">
    <property type="entry name" value="LITHOSTATHINE"/>
    <property type="match status" value="1"/>
</dbReference>
<dbReference type="Proteomes" id="UP000762676">
    <property type="component" value="Unassembled WGS sequence"/>
</dbReference>
<evidence type="ECO:0000313" key="3">
    <source>
        <dbReference type="Proteomes" id="UP000762676"/>
    </source>
</evidence>
<reference evidence="2 3" key="1">
    <citation type="journal article" date="2021" name="Elife">
        <title>Chloroplast acquisition without the gene transfer in kleptoplastic sea slugs, Plakobranchus ocellatus.</title>
        <authorList>
            <person name="Maeda T."/>
            <person name="Takahashi S."/>
            <person name="Yoshida T."/>
            <person name="Shimamura S."/>
            <person name="Takaki Y."/>
            <person name="Nagai Y."/>
            <person name="Toyoda A."/>
            <person name="Suzuki Y."/>
            <person name="Arimoto A."/>
            <person name="Ishii H."/>
            <person name="Satoh N."/>
            <person name="Nishiyama T."/>
            <person name="Hasebe M."/>
            <person name="Maruyama T."/>
            <person name="Minagawa J."/>
            <person name="Obokata J."/>
            <person name="Shigenobu S."/>
        </authorList>
    </citation>
    <scope>NUCLEOTIDE SEQUENCE [LARGE SCALE GENOMIC DNA]</scope>
</reference>
<protein>
    <submittedName>
        <fullName evidence="2">C-type lectin</fullName>
    </submittedName>
</protein>
<gene>
    <name evidence="2" type="ORF">ElyMa_004149600</name>
</gene>
<proteinExistence type="predicted"/>
<sequence length="258" mass="28415">MFSTKRFLYLFGCVLIRIDDKGNRFGSNALTASNQWCYSQDNQNSYRSLVPKRLNSGWTGVSDAQQCAIWSLMTFPIFGGFLYNSASGLCSPLLWFDLPSAQGAQPVHPEEGDVYVSCGFCDGEFDVMELSSGELVCLKHVTSAATIEQASSTCAALGAYLVTVKTFPKLELIRTIAKQTVWVGLKYLRSQGIYIWLGDGQTVTNQQMMDTFFDGGPNDAGGNEDCGEFNPYFNSINDISCDQSYPYICEKALPVLAC</sequence>
<dbReference type="InterPro" id="IPR016186">
    <property type="entry name" value="C-type_lectin-like/link_sf"/>
</dbReference>